<protein>
    <submittedName>
        <fullName evidence="2">Transcriptional regulator with XRE-family HTH domain</fullName>
    </submittedName>
</protein>
<keyword evidence="3" id="KW-1185">Reference proteome</keyword>
<dbReference type="Proteomes" id="UP000755585">
    <property type="component" value="Unassembled WGS sequence"/>
</dbReference>
<reference evidence="2 3" key="1">
    <citation type="submission" date="2021-03" db="EMBL/GenBank/DDBJ databases">
        <title>Sequencing the genomes of 1000 actinobacteria strains.</title>
        <authorList>
            <person name="Klenk H.-P."/>
        </authorList>
    </citation>
    <scope>NUCLEOTIDE SEQUENCE [LARGE SCALE GENOMIC DNA]</scope>
    <source>
        <strain evidence="2 3">DSM 18824</strain>
    </source>
</reference>
<evidence type="ECO:0000313" key="2">
    <source>
        <dbReference type="EMBL" id="MBP2353287.1"/>
    </source>
</evidence>
<dbReference type="InterPro" id="IPR010982">
    <property type="entry name" value="Lambda_DNA-bd_dom_sf"/>
</dbReference>
<dbReference type="RefSeq" id="WP_209696270.1">
    <property type="nucleotide sequence ID" value="NZ_BAAAVU010000001.1"/>
</dbReference>
<dbReference type="SUPFAM" id="SSF47413">
    <property type="entry name" value="lambda repressor-like DNA-binding domains"/>
    <property type="match status" value="1"/>
</dbReference>
<comment type="caution">
    <text evidence="2">The sequence shown here is derived from an EMBL/GenBank/DDBJ whole genome shotgun (WGS) entry which is preliminary data.</text>
</comment>
<dbReference type="CDD" id="cd00093">
    <property type="entry name" value="HTH_XRE"/>
    <property type="match status" value="1"/>
</dbReference>
<dbReference type="EMBL" id="JAGINT010000002">
    <property type="protein sequence ID" value="MBP2353287.1"/>
    <property type="molecule type" value="Genomic_DNA"/>
</dbReference>
<sequence>MAGGSEPNQKLIAARRRLGITQAELADRLLSRLGEDARLDANYLSKLERGRHTWPKPPYRKALREEFGVGTDAELGFYCSRSVPEEDSADVDRRTFFSLTPAVATLSISGPVADFLAQAEPAARAPRSVGRADVDLIAQSTQTFTSWDHRVGGELSVQAVAGQLRWAAGLLEAKNIQPQVRDDLHSAVGHLAQVAAWMSVDVGAHDSAERYFRFGLHCAEQARNTSLRAVVLADMSRQIFHLGRPQDALSLAELAQVRADQLPAPERAMLGVVRARALAQLGRGADTRAAITQAEDDFGRRDSTPVPPWMEFFDGAELAGDAGHALFDLTAAGANPQPALDQLGYASSQHTDDYARSRAFCQLKIATLWMRTDPSVAVAHARTAVTAAESLRSGRIRSYLRELHGATTPHTKNSDVAELRRGISRLTQLSA</sequence>
<evidence type="ECO:0000313" key="3">
    <source>
        <dbReference type="Proteomes" id="UP000755585"/>
    </source>
</evidence>
<dbReference type="Gene3D" id="1.10.260.40">
    <property type="entry name" value="lambda repressor-like DNA-binding domains"/>
    <property type="match status" value="1"/>
</dbReference>
<evidence type="ECO:0000259" key="1">
    <source>
        <dbReference type="SMART" id="SM00530"/>
    </source>
</evidence>
<accession>A0ABS4UNR5</accession>
<organism evidence="2 3">
    <name type="scientific">Kribbella aluminosa</name>
    <dbReference type="NCBI Taxonomy" id="416017"/>
    <lineage>
        <taxon>Bacteria</taxon>
        <taxon>Bacillati</taxon>
        <taxon>Actinomycetota</taxon>
        <taxon>Actinomycetes</taxon>
        <taxon>Propionibacteriales</taxon>
        <taxon>Kribbellaceae</taxon>
        <taxon>Kribbella</taxon>
    </lineage>
</organism>
<feature type="domain" description="HTH cro/C1-type" evidence="1">
    <location>
        <begin position="10"/>
        <end position="74"/>
    </location>
</feature>
<gene>
    <name evidence="2" type="ORF">JOF29_004397</name>
</gene>
<dbReference type="SMART" id="SM00530">
    <property type="entry name" value="HTH_XRE"/>
    <property type="match status" value="1"/>
</dbReference>
<proteinExistence type="predicted"/>
<dbReference type="InterPro" id="IPR001387">
    <property type="entry name" value="Cro/C1-type_HTH"/>
</dbReference>
<name>A0ABS4UNR5_9ACTN</name>